<dbReference type="EMBL" id="JAXCGZ010002639">
    <property type="protein sequence ID" value="KAK7083701.1"/>
    <property type="molecule type" value="Genomic_DNA"/>
</dbReference>
<dbReference type="AlphaFoldDB" id="A0AAN8XGG4"/>
<gene>
    <name evidence="1" type="ORF">SK128_023588</name>
</gene>
<reference evidence="1 2" key="1">
    <citation type="submission" date="2023-11" db="EMBL/GenBank/DDBJ databases">
        <title>Halocaridina rubra genome assembly.</title>
        <authorList>
            <person name="Smith C."/>
        </authorList>
    </citation>
    <scope>NUCLEOTIDE SEQUENCE [LARGE SCALE GENOMIC DNA]</scope>
    <source>
        <strain evidence="1">EP-1</strain>
        <tissue evidence="1">Whole</tissue>
    </source>
</reference>
<evidence type="ECO:0000313" key="1">
    <source>
        <dbReference type="EMBL" id="KAK7083701.1"/>
    </source>
</evidence>
<dbReference type="Proteomes" id="UP001381693">
    <property type="component" value="Unassembled WGS sequence"/>
</dbReference>
<accession>A0AAN8XGG4</accession>
<proteinExistence type="predicted"/>
<sequence length="88" mass="10202">MSACMYCLYNVRLDGSGRASVRNHKHLRQVRGTSATRPLSVCVCEIQPAVSRSPSHLRFHLTPLQQSTRPQWQQKTLHWHLYYVTLLV</sequence>
<keyword evidence="2" id="KW-1185">Reference proteome</keyword>
<name>A0AAN8XGG4_HALRR</name>
<protein>
    <submittedName>
        <fullName evidence="1">Uncharacterized protein</fullName>
    </submittedName>
</protein>
<organism evidence="1 2">
    <name type="scientific">Halocaridina rubra</name>
    <name type="common">Hawaiian red shrimp</name>
    <dbReference type="NCBI Taxonomy" id="373956"/>
    <lineage>
        <taxon>Eukaryota</taxon>
        <taxon>Metazoa</taxon>
        <taxon>Ecdysozoa</taxon>
        <taxon>Arthropoda</taxon>
        <taxon>Crustacea</taxon>
        <taxon>Multicrustacea</taxon>
        <taxon>Malacostraca</taxon>
        <taxon>Eumalacostraca</taxon>
        <taxon>Eucarida</taxon>
        <taxon>Decapoda</taxon>
        <taxon>Pleocyemata</taxon>
        <taxon>Caridea</taxon>
        <taxon>Atyoidea</taxon>
        <taxon>Atyidae</taxon>
        <taxon>Halocaridina</taxon>
    </lineage>
</organism>
<comment type="caution">
    <text evidence="1">The sequence shown here is derived from an EMBL/GenBank/DDBJ whole genome shotgun (WGS) entry which is preliminary data.</text>
</comment>
<evidence type="ECO:0000313" key="2">
    <source>
        <dbReference type="Proteomes" id="UP001381693"/>
    </source>
</evidence>